<keyword evidence="2" id="KW-1185">Reference proteome</keyword>
<sequence>MTNFPTNHVLDPDGDLVIALRVEPEQHSVEKPHEEALKVSSRQLILASGYFRQQFNGPWKLKHQPTRRHVFQLPLKCTNSEAFMILMKIFHGQSRNVPRKVTLRTLTDIALLVDTYKCLEAVESVANTWICALNSRLPKTFSEIAHMWTYVAYVFEKTHIFQMMTNLAVKSSKGRITSHLPIPQTVFLKVEKQREALILRVLEFTNRTVSRLTHAATSNNCVSAGIILGMLSVRLADLRLLGHKPGQDFHYASFATISKTLNQLNIEETSSIRHRTKTISSYLEALEKGIKGLQLNDVYEK</sequence>
<dbReference type="Proteomes" id="UP000024533">
    <property type="component" value="Unassembled WGS sequence"/>
</dbReference>
<proteinExistence type="predicted"/>
<dbReference type="HOGENOM" id="CLU_031555_2_0_1"/>
<reference evidence="1 2" key="1">
    <citation type="submission" date="2014-02" db="EMBL/GenBank/DDBJ databases">
        <title>The Genome Sequence of Trichophyton interdigitale MR816.</title>
        <authorList>
            <consortium name="The Broad Institute Genomics Platform"/>
            <person name="Cuomo C.A."/>
            <person name="White T.C."/>
            <person name="Graser Y."/>
            <person name="Martinez-Rossi N."/>
            <person name="Heitman J."/>
            <person name="Young S.K."/>
            <person name="Zeng Q."/>
            <person name="Gargeya S."/>
            <person name="Abouelleil A."/>
            <person name="Alvarado L."/>
            <person name="Chapman S.B."/>
            <person name="Gainer-Dewar J."/>
            <person name="Goldberg J."/>
            <person name="Griggs A."/>
            <person name="Gujja S."/>
            <person name="Hansen M."/>
            <person name="Howarth C."/>
            <person name="Imamovic A."/>
            <person name="Larimer J."/>
            <person name="Martinez D."/>
            <person name="Murphy C."/>
            <person name="Pearson M.D."/>
            <person name="Persinoti G."/>
            <person name="Poon T."/>
            <person name="Priest M."/>
            <person name="Roberts A.D."/>
            <person name="Saif S."/>
            <person name="Shea T.D."/>
            <person name="Sykes S.N."/>
            <person name="Wortman J."/>
            <person name="Nusbaum C."/>
            <person name="Birren B."/>
        </authorList>
    </citation>
    <scope>NUCLEOTIDE SEQUENCE [LARGE SCALE GENOMIC DNA]</scope>
    <source>
        <strain evidence="1 2">MR816</strain>
    </source>
</reference>
<dbReference type="STRING" id="1215338.A0A059J2F1"/>
<organism evidence="1 2">
    <name type="scientific">Trichophyton interdigitale (strain MR816)</name>
    <dbReference type="NCBI Taxonomy" id="1215338"/>
    <lineage>
        <taxon>Eukaryota</taxon>
        <taxon>Fungi</taxon>
        <taxon>Dikarya</taxon>
        <taxon>Ascomycota</taxon>
        <taxon>Pezizomycotina</taxon>
        <taxon>Eurotiomycetes</taxon>
        <taxon>Eurotiomycetidae</taxon>
        <taxon>Onygenales</taxon>
        <taxon>Arthrodermataceae</taxon>
        <taxon>Trichophyton</taxon>
    </lineage>
</organism>
<name>A0A059J2F1_TRIIM</name>
<dbReference type="OrthoDB" id="5326346at2759"/>
<dbReference type="EMBL" id="AOKY01000393">
    <property type="protein sequence ID" value="KDB21838.1"/>
    <property type="molecule type" value="Genomic_DNA"/>
</dbReference>
<dbReference type="OMA" id="KTHIFQM"/>
<gene>
    <name evidence="1" type="ORF">H109_06228</name>
</gene>
<dbReference type="AlphaFoldDB" id="A0A059J2F1"/>
<protein>
    <recommendedName>
        <fullName evidence="3">BTB domain-containing protein</fullName>
    </recommendedName>
</protein>
<evidence type="ECO:0000313" key="2">
    <source>
        <dbReference type="Proteomes" id="UP000024533"/>
    </source>
</evidence>
<evidence type="ECO:0000313" key="1">
    <source>
        <dbReference type="EMBL" id="KDB21838.1"/>
    </source>
</evidence>
<evidence type="ECO:0008006" key="3">
    <source>
        <dbReference type="Google" id="ProtNLM"/>
    </source>
</evidence>
<accession>A0A059J2F1</accession>
<comment type="caution">
    <text evidence="1">The sequence shown here is derived from an EMBL/GenBank/DDBJ whole genome shotgun (WGS) entry which is preliminary data.</text>
</comment>